<feature type="region of interest" description="Disordered" evidence="5">
    <location>
        <begin position="154"/>
        <end position="198"/>
    </location>
</feature>
<dbReference type="InterPro" id="IPR056309">
    <property type="entry name" value="CGL160/ATPI_dom"/>
</dbReference>
<name>A0A5B8MH36_9CHLO</name>
<organism evidence="7 8">
    <name type="scientific">Chloropicon primus</name>
    <dbReference type="NCBI Taxonomy" id="1764295"/>
    <lineage>
        <taxon>Eukaryota</taxon>
        <taxon>Viridiplantae</taxon>
        <taxon>Chlorophyta</taxon>
        <taxon>Chloropicophyceae</taxon>
        <taxon>Chloropicales</taxon>
        <taxon>Chloropicaceae</taxon>
        <taxon>Chloropicon</taxon>
    </lineage>
</organism>
<sequence>MVVTGRFGRAGLREGVVAQARNDRSVGDVRNRLAKLRPENAPKRDKRKDQGYLRVDDDLLKDDNTLDKVEEGRKRPAEGRRFRDKLARESSEFIWNSDWRKDLENWEKSSTSTAGPGSPSSSSSAPASVQPEGGISFSRISELNDLSVDLSEQLRPRARSEDDGGGAEAGSARGGRKDFLNFPGRASGAGSSSSSGGKYAGEAYSQNIMPADPEVTARANEKYAETKGELFVYTLLTGLVVGGLCNNLYGQDVAVSYGAGCAASLFYLRLLSRTVDAVASEDATAQVGGAGGQARLLVPAVLVLFYSKQNQWVLDNYGVKLNIIAILAGFFTYKAGTFGQVLKSTVALMAEDRRRS</sequence>
<feature type="domain" description="CGL160/ATPI" evidence="6">
    <location>
        <begin position="212"/>
        <end position="343"/>
    </location>
</feature>
<proteinExistence type="predicted"/>
<feature type="compositionally biased region" description="Low complexity" evidence="5">
    <location>
        <begin position="184"/>
        <end position="198"/>
    </location>
</feature>
<dbReference type="Proteomes" id="UP000316726">
    <property type="component" value="Chromosome 3"/>
</dbReference>
<feature type="compositionally biased region" description="Low complexity" evidence="5">
    <location>
        <begin position="109"/>
        <end position="128"/>
    </location>
</feature>
<evidence type="ECO:0000256" key="2">
    <source>
        <dbReference type="ARBA" id="ARBA00022692"/>
    </source>
</evidence>
<evidence type="ECO:0000256" key="1">
    <source>
        <dbReference type="ARBA" id="ARBA00004141"/>
    </source>
</evidence>
<dbReference type="AlphaFoldDB" id="A0A5B8MH36"/>
<protein>
    <recommendedName>
        <fullName evidence="6">CGL160/ATPI domain-containing protein</fullName>
    </recommendedName>
</protein>
<dbReference type="STRING" id="1764295.A0A5B8MH36"/>
<gene>
    <name evidence="7" type="ORF">A3770_03p21090</name>
</gene>
<keyword evidence="8" id="KW-1185">Reference proteome</keyword>
<keyword evidence="3" id="KW-1133">Transmembrane helix</keyword>
<evidence type="ECO:0000259" key="6">
    <source>
        <dbReference type="Pfam" id="PF24763"/>
    </source>
</evidence>
<reference evidence="7 8" key="1">
    <citation type="submission" date="2018-07" db="EMBL/GenBank/DDBJ databases">
        <title>The complete nuclear genome of the prasinophyte Chloropicon primus (CCMP1205).</title>
        <authorList>
            <person name="Pombert J.-F."/>
            <person name="Otis C."/>
            <person name="Turmel M."/>
            <person name="Lemieux C."/>
        </authorList>
    </citation>
    <scope>NUCLEOTIDE SEQUENCE [LARGE SCALE GENOMIC DNA]</scope>
    <source>
        <strain evidence="7 8">CCMP1205</strain>
    </source>
</reference>
<dbReference type="EMBL" id="CP031036">
    <property type="protein sequence ID" value="QDZ19591.1"/>
    <property type="molecule type" value="Genomic_DNA"/>
</dbReference>
<evidence type="ECO:0000256" key="5">
    <source>
        <dbReference type="SAM" id="MobiDB-lite"/>
    </source>
</evidence>
<evidence type="ECO:0000313" key="8">
    <source>
        <dbReference type="Proteomes" id="UP000316726"/>
    </source>
</evidence>
<feature type="region of interest" description="Disordered" evidence="5">
    <location>
        <begin position="107"/>
        <end position="133"/>
    </location>
</feature>
<evidence type="ECO:0000313" key="7">
    <source>
        <dbReference type="EMBL" id="QDZ19591.1"/>
    </source>
</evidence>
<dbReference type="GO" id="GO:0016020">
    <property type="term" value="C:membrane"/>
    <property type="evidence" value="ECO:0007669"/>
    <property type="project" value="UniProtKB-SubCell"/>
</dbReference>
<dbReference type="PANTHER" id="PTHR34118">
    <property type="entry name" value="NF-KAPPA-B INHIBITOR-LIKE PROTEIN-RELATED"/>
    <property type="match status" value="1"/>
</dbReference>
<dbReference type="OrthoDB" id="567965at2759"/>
<keyword evidence="4" id="KW-0472">Membrane</keyword>
<dbReference type="Pfam" id="PF24763">
    <property type="entry name" value="CGL160_C"/>
    <property type="match status" value="1"/>
</dbReference>
<accession>A0A5B8MH36</accession>
<evidence type="ECO:0000256" key="3">
    <source>
        <dbReference type="ARBA" id="ARBA00022989"/>
    </source>
</evidence>
<dbReference type="PANTHER" id="PTHR34118:SF6">
    <property type="entry name" value="PROTEIN CONSERVED ONLY IN THE GREEN LINEAGE 160, CHLOROPLASTIC"/>
    <property type="match status" value="1"/>
</dbReference>
<keyword evidence="2" id="KW-0812">Transmembrane</keyword>
<comment type="subcellular location">
    <subcellularLocation>
        <location evidence="1">Membrane</location>
        <topology evidence="1">Multi-pass membrane protein</topology>
    </subcellularLocation>
</comment>
<evidence type="ECO:0000256" key="4">
    <source>
        <dbReference type="ARBA" id="ARBA00023136"/>
    </source>
</evidence>